<gene>
    <name evidence="1" type="ORF">DESAM_22124</name>
</gene>
<dbReference type="Proteomes" id="UP000010808">
    <property type="component" value="Chromosome"/>
</dbReference>
<proteinExistence type="predicted"/>
<organism evidence="1 2">
    <name type="scientific">Maridesulfovibrio hydrothermalis AM13 = DSM 14728</name>
    <dbReference type="NCBI Taxonomy" id="1121451"/>
    <lineage>
        <taxon>Bacteria</taxon>
        <taxon>Pseudomonadati</taxon>
        <taxon>Thermodesulfobacteriota</taxon>
        <taxon>Desulfovibrionia</taxon>
        <taxon>Desulfovibrionales</taxon>
        <taxon>Desulfovibrionaceae</taxon>
        <taxon>Maridesulfovibrio</taxon>
    </lineage>
</organism>
<dbReference type="AlphaFoldDB" id="L0RFQ5"/>
<dbReference type="EMBL" id="FO203522">
    <property type="protein sequence ID" value="CCO24391.1"/>
    <property type="molecule type" value="Genomic_DNA"/>
</dbReference>
<protein>
    <submittedName>
        <fullName evidence="1">Uncharacterized protein</fullName>
    </submittedName>
</protein>
<dbReference type="PATRIC" id="fig|1121451.3.peg.2344"/>
<reference evidence="1 2" key="1">
    <citation type="submission" date="2012-10" db="EMBL/GenBank/DDBJ databases">
        <authorList>
            <person name="Genoscope - CEA"/>
        </authorList>
    </citation>
    <scope>NUCLEOTIDE SEQUENCE [LARGE SCALE GENOMIC DNA]</scope>
    <source>
        <strain evidence="2">AM13 / DSM 14728</strain>
    </source>
</reference>
<dbReference type="KEGG" id="dhy:DESAM_22124"/>
<keyword evidence="2" id="KW-1185">Reference proteome</keyword>
<dbReference type="eggNOG" id="ENOG50341XC">
    <property type="taxonomic scope" value="Bacteria"/>
</dbReference>
<name>L0RFQ5_9BACT</name>
<dbReference type="HOGENOM" id="CLU_076295_0_0_7"/>
<dbReference type="STRING" id="1121451.DESAM_22124"/>
<sequence>MEFRALVRYPGLHMKFNNSVRFIALFSVLMMLFFASGCEYGSKVWQDAQDYVDPNPVINLDSAGIQNPNDNKLALLFTPVDGKVLSLINVLSTVDSHPDENWFKLLFMRYPWISGVFTVDEEASVLVKLPETGIKPFKPGPLVEYEGDWSEINLKSFINYSEFGPEMYLCTPFFKDADFKGLVVVHFDPRILLNFCPDPQKLIIMQPDGGGIWTGSDKLDKESLLKIDWDELLDAAVRGVVKVGEIRYVWLSRYIGDTQIVYLTKAIADEDEDDGILFF</sequence>
<accession>L0RFQ5</accession>
<evidence type="ECO:0000313" key="1">
    <source>
        <dbReference type="EMBL" id="CCO24391.1"/>
    </source>
</evidence>
<evidence type="ECO:0000313" key="2">
    <source>
        <dbReference type="Proteomes" id="UP000010808"/>
    </source>
</evidence>